<dbReference type="RefSeq" id="WP_091897154.1">
    <property type="nucleotide sequence ID" value="NZ_FOSJ01000017.1"/>
</dbReference>
<dbReference type="InterPro" id="IPR029063">
    <property type="entry name" value="SAM-dependent_MTases_sf"/>
</dbReference>
<dbReference type="GO" id="GO:0032259">
    <property type="term" value="P:methylation"/>
    <property type="evidence" value="ECO:0007669"/>
    <property type="project" value="UniProtKB-KW"/>
</dbReference>
<protein>
    <submittedName>
        <fullName evidence="1">Predicted SAM-depedendent methyltransferase</fullName>
    </submittedName>
</protein>
<dbReference type="AlphaFoldDB" id="A0A1I3XWJ3"/>
<name>A0A1I3XWJ3_9LACT</name>
<keyword evidence="1" id="KW-0489">Methyltransferase</keyword>
<reference evidence="2" key="1">
    <citation type="submission" date="2016-10" db="EMBL/GenBank/DDBJ databases">
        <authorList>
            <person name="Varghese N."/>
            <person name="Submissions S."/>
        </authorList>
    </citation>
    <scope>NUCLEOTIDE SEQUENCE [LARGE SCALE GENOMIC DNA]</scope>
    <source>
        <strain evidence="2">DSM 16108</strain>
    </source>
</reference>
<proteinExistence type="predicted"/>
<evidence type="ECO:0000313" key="2">
    <source>
        <dbReference type="Proteomes" id="UP000199589"/>
    </source>
</evidence>
<dbReference type="Proteomes" id="UP000199589">
    <property type="component" value="Unassembled WGS sequence"/>
</dbReference>
<organism evidence="1 2">
    <name type="scientific">Marinilactibacillus piezotolerans</name>
    <dbReference type="NCBI Taxonomy" id="258723"/>
    <lineage>
        <taxon>Bacteria</taxon>
        <taxon>Bacillati</taxon>
        <taxon>Bacillota</taxon>
        <taxon>Bacilli</taxon>
        <taxon>Lactobacillales</taxon>
        <taxon>Carnobacteriaceae</taxon>
        <taxon>Marinilactibacillus</taxon>
    </lineage>
</organism>
<evidence type="ECO:0000313" key="1">
    <source>
        <dbReference type="EMBL" id="SFK23914.1"/>
    </source>
</evidence>
<dbReference type="SUPFAM" id="SSF53335">
    <property type="entry name" value="S-adenosyl-L-methionine-dependent methyltransferases"/>
    <property type="match status" value="1"/>
</dbReference>
<dbReference type="OrthoDB" id="64188at2"/>
<dbReference type="GO" id="GO:0008168">
    <property type="term" value="F:methyltransferase activity"/>
    <property type="evidence" value="ECO:0007669"/>
    <property type="project" value="UniProtKB-KW"/>
</dbReference>
<gene>
    <name evidence="1" type="ORF">SAMN04488569_101740</name>
</gene>
<keyword evidence="2" id="KW-1185">Reference proteome</keyword>
<dbReference type="EMBL" id="FOSJ01000017">
    <property type="protein sequence ID" value="SFK23914.1"/>
    <property type="molecule type" value="Genomic_DNA"/>
</dbReference>
<accession>A0A1I3XWJ3</accession>
<keyword evidence="1" id="KW-0808">Transferase</keyword>
<sequence length="193" mass="22073">MRNMEKLRVVIGAGEYNNNPGWIHTQEQDLNVLEEASWDENFKIETIDVLLAEHVWEHFTYDEGVTAAKLCWKYLKPGGYFRCAVPDGYFPNKEYRKVVQVGGPGPVNHPAASHKTVYNFETLGKLFSEAGFECELLEYHDKNGVFHQINWNKEDGNIFRSVKVDPRNSSTITFPSLIIDAKKSLKVKFSSTV</sequence>
<dbReference type="Gene3D" id="3.40.50.150">
    <property type="entry name" value="Vaccinia Virus protein VP39"/>
    <property type="match status" value="1"/>
</dbReference>